<feature type="binding site" evidence="10">
    <location>
        <position position="554"/>
    </location>
    <ligand>
        <name>L-isoleucyl-5'-AMP</name>
        <dbReference type="ChEBI" id="CHEBI:178002"/>
    </ligand>
</feature>
<comment type="function">
    <text evidence="8 10">Catalyzes the attachment of isoleucine to tRNA(Ile). As IleRS can inadvertently accommodate and process structurally similar amino acids such as valine, to avoid such errors it has two additional distinct tRNA(Ile)-dependent editing activities. One activity is designated as 'pretransfer' editing and involves the hydrolysis of activated Val-AMP. The other activity is designated 'posttransfer' editing and involves deacylation of mischarged Val-tRNA(Ile).</text>
</comment>
<comment type="similarity">
    <text evidence="1 10">Belongs to the class-I aminoacyl-tRNA synthetase family. IleS type 1 subfamily.</text>
</comment>
<dbReference type="CDD" id="cd07960">
    <property type="entry name" value="Anticodon_Ia_Ile_BEm"/>
    <property type="match status" value="1"/>
</dbReference>
<dbReference type="InterPro" id="IPR001412">
    <property type="entry name" value="aa-tRNA-synth_I_CS"/>
</dbReference>
<feature type="domain" description="Aminoacyl-tRNA synthetase class Ia" evidence="11">
    <location>
        <begin position="27"/>
        <end position="634"/>
    </location>
</feature>
<evidence type="ECO:0000256" key="1">
    <source>
        <dbReference type="ARBA" id="ARBA00006887"/>
    </source>
</evidence>
<dbReference type="PANTHER" id="PTHR42765">
    <property type="entry name" value="SOLEUCYL-TRNA SYNTHETASE"/>
    <property type="match status" value="1"/>
</dbReference>
<keyword evidence="10" id="KW-0862">Zinc</keyword>
<feature type="binding site" evidence="10">
    <location>
        <position position="891"/>
    </location>
    <ligand>
        <name>Zn(2+)</name>
        <dbReference type="ChEBI" id="CHEBI:29105"/>
    </ligand>
</feature>
<dbReference type="Gene3D" id="3.90.740.10">
    <property type="entry name" value="Valyl/Leucyl/Isoleucyl-tRNA synthetase, editing domain"/>
    <property type="match status" value="1"/>
</dbReference>
<name>A0ABW3DHJ4_9BACL</name>
<feature type="domain" description="Methionyl/Valyl/Leucyl/Isoleucyl-tRNA synthetase anticodon-binding" evidence="13">
    <location>
        <begin position="678"/>
        <end position="830"/>
    </location>
</feature>
<dbReference type="InterPro" id="IPR009080">
    <property type="entry name" value="tRNAsynth_Ia_anticodon-bd"/>
</dbReference>
<feature type="binding site" evidence="10">
    <location>
        <position position="888"/>
    </location>
    <ligand>
        <name>Zn(2+)</name>
        <dbReference type="ChEBI" id="CHEBI:29105"/>
    </ligand>
</feature>
<dbReference type="PANTHER" id="PTHR42765:SF1">
    <property type="entry name" value="ISOLEUCINE--TRNA LIGASE, MITOCHONDRIAL"/>
    <property type="match status" value="1"/>
</dbReference>
<dbReference type="Pfam" id="PF06827">
    <property type="entry name" value="zf-FPG_IleRS"/>
    <property type="match status" value="1"/>
</dbReference>
<dbReference type="InterPro" id="IPR002301">
    <property type="entry name" value="Ile-tRNA-ligase"/>
</dbReference>
<feature type="binding site" evidence="10">
    <location>
        <position position="598"/>
    </location>
    <ligand>
        <name>ATP</name>
        <dbReference type="ChEBI" id="CHEBI:30616"/>
    </ligand>
</feature>
<feature type="domain" description="Zinc finger FPG/IleRS-type" evidence="12">
    <location>
        <begin position="885"/>
        <end position="914"/>
    </location>
</feature>
<dbReference type="SUPFAM" id="SSF47323">
    <property type="entry name" value="Anticodon-binding domain of a subclass of class I aminoacyl-tRNA synthetases"/>
    <property type="match status" value="1"/>
</dbReference>
<evidence type="ECO:0000259" key="13">
    <source>
        <dbReference type="Pfam" id="PF08264"/>
    </source>
</evidence>
<evidence type="ECO:0000256" key="8">
    <source>
        <dbReference type="ARBA" id="ARBA00025217"/>
    </source>
</evidence>
<keyword evidence="2 10" id="KW-0963">Cytoplasm</keyword>
<evidence type="ECO:0000313" key="14">
    <source>
        <dbReference type="EMBL" id="MFD0871982.1"/>
    </source>
</evidence>
<organism evidence="14 15">
    <name type="scientific">Paenibacillus residui</name>
    <dbReference type="NCBI Taxonomy" id="629724"/>
    <lineage>
        <taxon>Bacteria</taxon>
        <taxon>Bacillati</taxon>
        <taxon>Bacillota</taxon>
        <taxon>Bacilli</taxon>
        <taxon>Bacillales</taxon>
        <taxon>Paenibacillaceae</taxon>
        <taxon>Paenibacillus</taxon>
    </lineage>
</organism>
<dbReference type="Pfam" id="PF00133">
    <property type="entry name" value="tRNA-synt_1"/>
    <property type="match status" value="1"/>
</dbReference>
<evidence type="ECO:0000256" key="5">
    <source>
        <dbReference type="ARBA" id="ARBA00022840"/>
    </source>
</evidence>
<evidence type="ECO:0000256" key="3">
    <source>
        <dbReference type="ARBA" id="ARBA00022598"/>
    </source>
</evidence>
<reference evidence="15" key="1">
    <citation type="journal article" date="2019" name="Int. J. Syst. Evol. Microbiol.">
        <title>The Global Catalogue of Microorganisms (GCM) 10K type strain sequencing project: providing services to taxonomists for standard genome sequencing and annotation.</title>
        <authorList>
            <consortium name="The Broad Institute Genomics Platform"/>
            <consortium name="The Broad Institute Genome Sequencing Center for Infectious Disease"/>
            <person name="Wu L."/>
            <person name="Ma J."/>
        </authorList>
    </citation>
    <scope>NUCLEOTIDE SEQUENCE [LARGE SCALE GENOMIC DNA]</scope>
    <source>
        <strain evidence="15">CCUG 57263</strain>
    </source>
</reference>
<evidence type="ECO:0000256" key="6">
    <source>
        <dbReference type="ARBA" id="ARBA00022917"/>
    </source>
</evidence>
<dbReference type="InterPro" id="IPR013155">
    <property type="entry name" value="M/V/L/I-tRNA-synth_anticd-bd"/>
</dbReference>
<evidence type="ECO:0000259" key="12">
    <source>
        <dbReference type="Pfam" id="PF06827"/>
    </source>
</evidence>
<keyword evidence="10" id="KW-0479">Metal-binding</keyword>
<dbReference type="SUPFAM" id="SSF52374">
    <property type="entry name" value="Nucleotidylyl transferase"/>
    <property type="match status" value="1"/>
</dbReference>
<evidence type="ECO:0000259" key="11">
    <source>
        <dbReference type="Pfam" id="PF00133"/>
    </source>
</evidence>
<dbReference type="InterPro" id="IPR050081">
    <property type="entry name" value="Ile-tRNA_ligase"/>
</dbReference>
<dbReference type="RefSeq" id="WP_379291242.1">
    <property type="nucleotide sequence ID" value="NZ_JBHTIU010000095.1"/>
</dbReference>
<evidence type="ECO:0000313" key="15">
    <source>
        <dbReference type="Proteomes" id="UP001597120"/>
    </source>
</evidence>
<evidence type="ECO:0000256" key="9">
    <source>
        <dbReference type="ARBA" id="ARBA00048359"/>
    </source>
</evidence>
<comment type="subunit">
    <text evidence="10">Monomer.</text>
</comment>
<dbReference type="Gene3D" id="1.10.10.830">
    <property type="entry name" value="Ile-tRNA synthetase CP2 domain-like"/>
    <property type="match status" value="1"/>
</dbReference>
<dbReference type="InterPro" id="IPR010663">
    <property type="entry name" value="Znf_FPG/IleRS"/>
</dbReference>
<dbReference type="InterPro" id="IPR009008">
    <property type="entry name" value="Val/Leu/Ile-tRNA-synth_edit"/>
</dbReference>
<dbReference type="EMBL" id="JBHTIU010000095">
    <property type="protein sequence ID" value="MFD0871982.1"/>
    <property type="molecule type" value="Genomic_DNA"/>
</dbReference>
<sequence>MDYGKTLNLPKTDFPMRGNLPQAEPKVQQWWDEIDIYRKVQDNAKGKPKFILHDGPPYANGDIHIGHALNKILKDIIVRYKSLRGFDAPYVPGWDTHGLPIEQAIANSGKADRKKMSVSEFREACKAYALDWVDKQRTQFKRLGVRGDWDNPYITLKPEYEAQQIRVFGEMVRKGYIYKGLKPVYWSPSSESALAEAEIEYREKTSPSIYVAFQVKDGKGKLPAQAEIVIWTTTPWTLPANLGISVHPEFDYVLVEADGRQFVLAEGLLEAAAKEIGWTDVKVKDKFKGAELEYIVCRHPFYDRDSLVMTGEHVTLEAGTGCVHTAPGHGEDDFYISQRYGLGVLCPINDQGKFTGEAPGYEGMFYEKANEPIMELLAQKGSLLKQGTIQHQYAHDWRTKKPVIYRATEQWFASVDRFREAMLEEIKNIKWTPNWGEIRLHNMIAERGDWCISRQRTWGVPIPILYCTKCNHPIVNEQTIEHVAAIFEQEGSNAWFEKNASELHPEGMACPECGHAEFRKETDIMDVWFDSGSSHAAVLEIRPELQWPADLYLEGSDQYRGWYNSSLITATAVRGKAPYRGILSHGFTLDGEGRKMSKSLGNTVDPKKVCDRLGADILRLWVSSVDYQADVRISDNILNQITEVYRKIRNTLRFFLGNLNGFDPARDKVSPSDMNELDRFALIHLNRLNERVIRAYDQYDFHIVYQAVHHFCAVEMSAFYLDIVKDRLYVSAPDDLGRRAAQTVLYEALTVITKLIAPLLPHTADEVWKHIPGVQEESVQLSEIPDPDTSLFDPSLEAKWSAFMEIRDEVFKALEEARNQKVIGNSLGASLHLYPDEETAKLLSQFDRLDLLFIVSDVQLHTGADIPEEAKKFGHLAVQVASAEGEKCERCWIVTPEVGRSEAHPTLCPRCAEVVDTHYKQQP</sequence>
<keyword evidence="6 10" id="KW-0648">Protein biosynthesis</keyword>
<dbReference type="InterPro" id="IPR014729">
    <property type="entry name" value="Rossmann-like_a/b/a_fold"/>
</dbReference>
<feature type="short sequence motif" description="'KMSKS' region" evidence="10">
    <location>
        <begin position="595"/>
        <end position="599"/>
    </location>
</feature>
<dbReference type="Gene3D" id="1.10.730.20">
    <property type="match status" value="1"/>
</dbReference>
<dbReference type="EC" id="6.1.1.5" evidence="10"/>
<keyword evidence="5 10" id="KW-0067">ATP-binding</keyword>
<accession>A0ABW3DHJ4</accession>
<dbReference type="GO" id="GO:0004822">
    <property type="term" value="F:isoleucine-tRNA ligase activity"/>
    <property type="evidence" value="ECO:0007669"/>
    <property type="project" value="UniProtKB-EC"/>
</dbReference>
<feature type="binding site" evidence="10">
    <location>
        <position position="911"/>
    </location>
    <ligand>
        <name>Zn(2+)</name>
        <dbReference type="ChEBI" id="CHEBI:29105"/>
    </ligand>
</feature>
<keyword evidence="3 10" id="KW-0436">Ligase</keyword>
<dbReference type="InterPro" id="IPR033708">
    <property type="entry name" value="Anticodon_Ile_BEm"/>
</dbReference>
<dbReference type="InterPro" id="IPR023585">
    <property type="entry name" value="Ile-tRNA-ligase_type1"/>
</dbReference>
<dbReference type="CDD" id="cd00818">
    <property type="entry name" value="IleRS_core"/>
    <property type="match status" value="1"/>
</dbReference>
<dbReference type="Gene3D" id="3.40.50.620">
    <property type="entry name" value="HUPs"/>
    <property type="match status" value="2"/>
</dbReference>
<keyword evidence="7 10" id="KW-0030">Aminoacyl-tRNA synthetase</keyword>
<gene>
    <name evidence="10 14" type="primary">ileS</name>
    <name evidence="14" type="ORF">ACFQ03_22910</name>
</gene>
<comment type="cofactor">
    <cofactor evidence="10">
        <name>Zn(2+)</name>
        <dbReference type="ChEBI" id="CHEBI:29105"/>
    </cofactor>
    <text evidence="10">Binds 1 zinc ion per subunit.</text>
</comment>
<dbReference type="PROSITE" id="PS00178">
    <property type="entry name" value="AA_TRNA_LIGASE_I"/>
    <property type="match status" value="1"/>
</dbReference>
<dbReference type="InterPro" id="IPR002300">
    <property type="entry name" value="aa-tRNA-synth_Ia"/>
</dbReference>
<dbReference type="NCBIfam" id="TIGR00392">
    <property type="entry name" value="ileS"/>
    <property type="match status" value="1"/>
</dbReference>
<keyword evidence="15" id="KW-1185">Reference proteome</keyword>
<protein>
    <recommendedName>
        <fullName evidence="10">Isoleucine--tRNA ligase</fullName>
        <ecNumber evidence="10">6.1.1.5</ecNumber>
    </recommendedName>
    <alternativeName>
        <fullName evidence="10">Isoleucyl-tRNA synthetase</fullName>
        <shortName evidence="10">IleRS</shortName>
    </alternativeName>
</protein>
<proteinExistence type="inferred from homology"/>
<comment type="domain">
    <text evidence="10">IleRS has two distinct active sites: one for aminoacylation and one for editing. The misactivated valine is translocated from the active site to the editing site, which sterically excludes the correctly activated isoleucine. The single editing site contains two valyl binding pockets, one specific for each substrate (Val-AMP or Val-tRNA(Ile)).</text>
</comment>
<dbReference type="HAMAP" id="MF_02002">
    <property type="entry name" value="Ile_tRNA_synth_type1"/>
    <property type="match status" value="1"/>
</dbReference>
<keyword evidence="4 10" id="KW-0547">Nucleotide-binding</keyword>
<comment type="caution">
    <text evidence="14">The sequence shown here is derived from an EMBL/GenBank/DDBJ whole genome shotgun (WGS) entry which is preliminary data.</text>
</comment>
<feature type="short sequence motif" description="'HIGH' region" evidence="10">
    <location>
        <begin position="57"/>
        <end position="67"/>
    </location>
</feature>
<dbReference type="Proteomes" id="UP001597120">
    <property type="component" value="Unassembled WGS sequence"/>
</dbReference>
<dbReference type="SUPFAM" id="SSF50677">
    <property type="entry name" value="ValRS/IleRS/LeuRS editing domain"/>
    <property type="match status" value="1"/>
</dbReference>
<evidence type="ECO:0000256" key="2">
    <source>
        <dbReference type="ARBA" id="ARBA00022490"/>
    </source>
</evidence>
<comment type="subcellular location">
    <subcellularLocation>
        <location evidence="10">Cytoplasm</location>
    </subcellularLocation>
</comment>
<comment type="catalytic activity">
    <reaction evidence="9 10">
        <text>tRNA(Ile) + L-isoleucine + ATP = L-isoleucyl-tRNA(Ile) + AMP + diphosphate</text>
        <dbReference type="Rhea" id="RHEA:11060"/>
        <dbReference type="Rhea" id="RHEA-COMP:9666"/>
        <dbReference type="Rhea" id="RHEA-COMP:9695"/>
        <dbReference type="ChEBI" id="CHEBI:30616"/>
        <dbReference type="ChEBI" id="CHEBI:33019"/>
        <dbReference type="ChEBI" id="CHEBI:58045"/>
        <dbReference type="ChEBI" id="CHEBI:78442"/>
        <dbReference type="ChEBI" id="CHEBI:78528"/>
        <dbReference type="ChEBI" id="CHEBI:456215"/>
        <dbReference type="EC" id="6.1.1.5"/>
    </reaction>
</comment>
<evidence type="ECO:0000256" key="7">
    <source>
        <dbReference type="ARBA" id="ARBA00023146"/>
    </source>
</evidence>
<evidence type="ECO:0000256" key="4">
    <source>
        <dbReference type="ARBA" id="ARBA00022741"/>
    </source>
</evidence>
<dbReference type="PRINTS" id="PR00984">
    <property type="entry name" value="TRNASYNTHILE"/>
</dbReference>
<feature type="binding site" evidence="10">
    <location>
        <position position="908"/>
    </location>
    <ligand>
        <name>Zn(2+)</name>
        <dbReference type="ChEBI" id="CHEBI:29105"/>
    </ligand>
</feature>
<dbReference type="Pfam" id="PF08264">
    <property type="entry name" value="Anticodon_1"/>
    <property type="match status" value="1"/>
</dbReference>
<evidence type="ECO:0000256" key="10">
    <source>
        <dbReference type="HAMAP-Rule" id="MF_02002"/>
    </source>
</evidence>